<protein>
    <submittedName>
        <fullName evidence="1">Uncharacterized protein</fullName>
    </submittedName>
</protein>
<proteinExistence type="predicted"/>
<reference evidence="1 2" key="1">
    <citation type="submission" date="2019-06" db="EMBL/GenBank/DDBJ databases">
        <title>Rhodococcus spaelei sp. nov., isolated from a cave.</title>
        <authorList>
            <person name="Lee S.D."/>
        </authorList>
    </citation>
    <scope>NUCLEOTIDE SEQUENCE [LARGE SCALE GENOMIC DNA]</scope>
    <source>
        <strain evidence="1 2">C9-5</strain>
    </source>
</reference>
<name>A0A541B0P4_9NOCA</name>
<dbReference type="Proteomes" id="UP000316256">
    <property type="component" value="Unassembled WGS sequence"/>
</dbReference>
<accession>A0A541B0P4</accession>
<evidence type="ECO:0000313" key="1">
    <source>
        <dbReference type="EMBL" id="TQF65893.1"/>
    </source>
</evidence>
<evidence type="ECO:0000313" key="2">
    <source>
        <dbReference type="Proteomes" id="UP000316256"/>
    </source>
</evidence>
<gene>
    <name evidence="1" type="ORF">FK531_18565</name>
</gene>
<organism evidence="1 2">
    <name type="scientific">Rhodococcus spelaei</name>
    <dbReference type="NCBI Taxonomy" id="2546320"/>
    <lineage>
        <taxon>Bacteria</taxon>
        <taxon>Bacillati</taxon>
        <taxon>Actinomycetota</taxon>
        <taxon>Actinomycetes</taxon>
        <taxon>Mycobacteriales</taxon>
        <taxon>Nocardiaceae</taxon>
        <taxon>Rhodococcus</taxon>
    </lineage>
</organism>
<dbReference type="RefSeq" id="WP_142102018.1">
    <property type="nucleotide sequence ID" value="NZ_VIGH01000009.1"/>
</dbReference>
<comment type="caution">
    <text evidence="1">The sequence shown here is derived from an EMBL/GenBank/DDBJ whole genome shotgun (WGS) entry which is preliminary data.</text>
</comment>
<dbReference type="AlphaFoldDB" id="A0A541B0P4"/>
<keyword evidence="2" id="KW-1185">Reference proteome</keyword>
<sequence length="65" mass="6952">MGEQFWLDLAALQVIAGRLVASAGVPEVEVDRPVDRGLDALALSVRAWSEATAGNSRRLVATTHH</sequence>
<dbReference type="EMBL" id="VIGH01000009">
    <property type="protein sequence ID" value="TQF65893.1"/>
    <property type="molecule type" value="Genomic_DNA"/>
</dbReference>